<dbReference type="EMBL" id="PECH01000008">
    <property type="protein sequence ID" value="TDZ80142.1"/>
    <property type="molecule type" value="Genomic_DNA"/>
</dbReference>
<dbReference type="Proteomes" id="UP000295117">
    <property type="component" value="Unassembled WGS sequence"/>
</dbReference>
<dbReference type="RefSeq" id="WP_134072702.1">
    <property type="nucleotide sequence ID" value="NZ_PECH01000008.1"/>
</dbReference>
<sequence>MTTSITPRRLRGWLNLTDELEARDSLLRHYLQAKYPNHRPLQSDYRADVHDRLVEPLAGYESLTGTAFDHMIQLRFDSSWKMGLIDSGVRIAAEQSFLCRDAMESLKWLDAAECPDASLAQYAFVYAVFTTVARRPQVMASPYFRKLFPKHAKKTAFDANRILAWPPDKIVADLMALLDVAQRQLVPRLSPDMLTNEAAPTFTGSAIIKADGDFISDGILFEFKTTREDVLRSNAIYQLLCYLLLDFDDAHHLKGIAHYSTRYGHLQMWPAQRFISTLADRKIDVSEERGRFRHFLNNHSPHPFGDAAWWESQSAAASARDPLPANDS</sequence>
<evidence type="ECO:0000313" key="2">
    <source>
        <dbReference type="Proteomes" id="UP000295117"/>
    </source>
</evidence>
<dbReference type="AlphaFoldDB" id="A0A4R8S756"/>
<accession>A0A4R8S756</accession>
<name>A0A4R8S756_9MYCO</name>
<reference evidence="1 2" key="1">
    <citation type="journal article" date="2019" name="Sci. Rep.">
        <title>Extended insight into the Mycobacterium chelonae-abscessus complex through whole genome sequencing of Mycobacterium salmoniphilum outbreak and Mycobacterium salmoniphilum-like strains.</title>
        <authorList>
            <person name="Behra P.R.K."/>
            <person name="Das S."/>
            <person name="Pettersson B.M.F."/>
            <person name="Shirreff L."/>
            <person name="DuCote T."/>
            <person name="Jacobsson K.G."/>
            <person name="Ennis D.G."/>
            <person name="Kirsebom L.A."/>
        </authorList>
    </citation>
    <scope>NUCLEOTIDE SEQUENCE [LARGE SCALE GENOMIC DNA]</scope>
    <source>
        <strain evidence="1 2">DE 4585</strain>
    </source>
</reference>
<gene>
    <name evidence="1" type="ORF">DE4585_03893</name>
</gene>
<evidence type="ECO:0000313" key="1">
    <source>
        <dbReference type="EMBL" id="TDZ80142.1"/>
    </source>
</evidence>
<organism evidence="1 2">
    <name type="scientific">Mycobacteroides salmoniphilum</name>
    <dbReference type="NCBI Taxonomy" id="404941"/>
    <lineage>
        <taxon>Bacteria</taxon>
        <taxon>Bacillati</taxon>
        <taxon>Actinomycetota</taxon>
        <taxon>Actinomycetes</taxon>
        <taxon>Mycobacteriales</taxon>
        <taxon>Mycobacteriaceae</taxon>
        <taxon>Mycobacteroides</taxon>
    </lineage>
</organism>
<comment type="caution">
    <text evidence="1">The sequence shown here is derived from an EMBL/GenBank/DDBJ whole genome shotgun (WGS) entry which is preliminary data.</text>
</comment>
<protein>
    <submittedName>
        <fullName evidence="1">Uncharacterized protein</fullName>
    </submittedName>
</protein>
<proteinExistence type="predicted"/>